<gene>
    <name evidence="9" type="primary">LOC108922326</name>
</gene>
<dbReference type="AlphaFoldDB" id="A0A8C9SP68"/>
<feature type="compositionally biased region" description="Polar residues" evidence="8">
    <location>
        <begin position="150"/>
        <end position="163"/>
    </location>
</feature>
<evidence type="ECO:0000313" key="9">
    <source>
        <dbReference type="Ensembl" id="ENSSFOP00015035133.2"/>
    </source>
</evidence>
<evidence type="ECO:0000256" key="4">
    <source>
        <dbReference type="ARBA" id="ARBA00022701"/>
    </source>
</evidence>
<dbReference type="PANTHER" id="PTHR11501">
    <property type="entry name" value="MICROTUBULE-ASSOCIATED PROTEIN"/>
    <property type="match status" value="1"/>
</dbReference>
<evidence type="ECO:0000256" key="3">
    <source>
        <dbReference type="ARBA" id="ARBA00022553"/>
    </source>
</evidence>
<dbReference type="PROSITE" id="PS51491">
    <property type="entry name" value="TAU_MAP_2"/>
    <property type="match status" value="3"/>
</dbReference>
<dbReference type="GO" id="GO:0000226">
    <property type="term" value="P:microtubule cytoskeleton organization"/>
    <property type="evidence" value="ECO:0007669"/>
    <property type="project" value="TreeGrafter"/>
</dbReference>
<keyword evidence="4 7" id="KW-0493">Microtubule</keyword>
<evidence type="ECO:0000256" key="1">
    <source>
        <dbReference type="ARBA" id="ARBA00004245"/>
    </source>
</evidence>
<dbReference type="Pfam" id="PF00418">
    <property type="entry name" value="Tubulin-binding"/>
    <property type="match status" value="3"/>
</dbReference>
<evidence type="ECO:0000313" key="10">
    <source>
        <dbReference type="Proteomes" id="UP000694397"/>
    </source>
</evidence>
<comment type="subcellular location">
    <subcellularLocation>
        <location evidence="1 7">Cytoplasm</location>
        <location evidence="1 7">Cytoskeleton</location>
    </subcellularLocation>
</comment>
<sequence>MADRQQPEDSSLQWGSATARDPAAQAEENGYSTYRTCQPDGGHGATAPYSATATSTTTENGFNGDLSGRPIVPSVEDSANLPPSPPPSPSAEQFGPLEQGLGSLEDRQPINLARRSLERTSDRSSRSPEKRSSLPRPTAMLSHRAPAGSQDESSTSITCSSYTAPRRPTSFPSDGRAERRSKRAPSMTGMDSTRSRSARSGSSTPHTPGSTSVTPSTPPSYSCRTPGTPGTPSYPRTPGTPKSLSLSQERKVAIIRTPPKSPATTPKQLRVIHQPLPDLKNVKSKIGSTENIKYQPKAGQVYIQNKKIDVSHVTSKCGSLSNIHHRPGGGNVRIESVKLDFKEKAQAKVGSLDNAHHIPGGGHIHIESHKLTFRESAKARVDHGAEIVTQSPVLSGTASPHRLSNISSTGSINLLESPQLATLAEDVTAALAKQGL</sequence>
<dbReference type="InterPro" id="IPR027324">
    <property type="entry name" value="MAP2/MAP4/Tau"/>
</dbReference>
<accession>A0A8C9SP68</accession>
<proteinExistence type="predicted"/>
<protein>
    <recommendedName>
        <fullName evidence="7">Microtubule-associated protein</fullName>
    </recommendedName>
</protein>
<feature type="compositionally biased region" description="Low complexity" evidence="8">
    <location>
        <begin position="198"/>
        <end position="222"/>
    </location>
</feature>
<evidence type="ECO:0000256" key="2">
    <source>
        <dbReference type="ARBA" id="ARBA00022490"/>
    </source>
</evidence>
<dbReference type="PANTHER" id="PTHR11501:SF15">
    <property type="entry name" value="MICROTUBULE-ASSOCIATED PROTEIN 2"/>
    <property type="match status" value="1"/>
</dbReference>
<dbReference type="Ensembl" id="ENSSFOT00015035517.2">
    <property type="protein sequence ID" value="ENSSFOP00015035133.2"/>
    <property type="gene ID" value="ENSSFOG00015022346.2"/>
</dbReference>
<dbReference type="GO" id="GO:0005874">
    <property type="term" value="C:microtubule"/>
    <property type="evidence" value="ECO:0007669"/>
    <property type="project" value="UniProtKB-KW"/>
</dbReference>
<feature type="compositionally biased region" description="Low complexity" evidence="8">
    <location>
        <begin position="45"/>
        <end position="58"/>
    </location>
</feature>
<evidence type="ECO:0000256" key="8">
    <source>
        <dbReference type="SAM" id="MobiDB-lite"/>
    </source>
</evidence>
<keyword evidence="3" id="KW-0597">Phosphoprotein</keyword>
<evidence type="ECO:0000256" key="6">
    <source>
        <dbReference type="ARBA" id="ARBA00023212"/>
    </source>
</evidence>
<keyword evidence="2 7" id="KW-0963">Cytoplasm</keyword>
<dbReference type="Proteomes" id="UP000694397">
    <property type="component" value="Chromosome 1"/>
</dbReference>
<dbReference type="GO" id="GO:0031175">
    <property type="term" value="P:neuron projection development"/>
    <property type="evidence" value="ECO:0007669"/>
    <property type="project" value="TreeGrafter"/>
</dbReference>
<keyword evidence="5" id="KW-0677">Repeat</keyword>
<dbReference type="InterPro" id="IPR001084">
    <property type="entry name" value="MAP_tubulin-bd_rpt"/>
</dbReference>
<keyword evidence="6 7" id="KW-0206">Cytoskeleton</keyword>
<dbReference type="PROSITE" id="PS00229">
    <property type="entry name" value="TAU_MAP_1"/>
    <property type="match status" value="1"/>
</dbReference>
<reference evidence="9" key="3">
    <citation type="submission" date="2025-09" db="UniProtKB">
        <authorList>
            <consortium name="Ensembl"/>
        </authorList>
    </citation>
    <scope>IDENTIFICATION</scope>
</reference>
<dbReference type="GO" id="GO:0008017">
    <property type="term" value="F:microtubule binding"/>
    <property type="evidence" value="ECO:0007669"/>
    <property type="project" value="InterPro"/>
</dbReference>
<reference evidence="9" key="2">
    <citation type="submission" date="2025-08" db="UniProtKB">
        <authorList>
            <consortium name="Ensembl"/>
        </authorList>
    </citation>
    <scope>IDENTIFICATION</scope>
</reference>
<name>A0A8C9SP68_SCLFO</name>
<dbReference type="GO" id="GO:0043005">
    <property type="term" value="C:neuron projection"/>
    <property type="evidence" value="ECO:0007669"/>
    <property type="project" value="TreeGrafter"/>
</dbReference>
<organism evidence="9 10">
    <name type="scientific">Scleropages formosus</name>
    <name type="common">Asian bonytongue</name>
    <name type="synonym">Osteoglossum formosum</name>
    <dbReference type="NCBI Taxonomy" id="113540"/>
    <lineage>
        <taxon>Eukaryota</taxon>
        <taxon>Metazoa</taxon>
        <taxon>Chordata</taxon>
        <taxon>Craniata</taxon>
        <taxon>Vertebrata</taxon>
        <taxon>Euteleostomi</taxon>
        <taxon>Actinopterygii</taxon>
        <taxon>Neopterygii</taxon>
        <taxon>Teleostei</taxon>
        <taxon>Osteoglossocephala</taxon>
        <taxon>Osteoglossomorpha</taxon>
        <taxon>Osteoglossiformes</taxon>
        <taxon>Osteoglossidae</taxon>
        <taxon>Scleropages</taxon>
    </lineage>
</organism>
<dbReference type="GeneTree" id="ENSGT00940000156597"/>
<feature type="region of interest" description="Disordered" evidence="8">
    <location>
        <begin position="1"/>
        <end position="248"/>
    </location>
</feature>
<reference evidence="9 10" key="1">
    <citation type="submission" date="2019-04" db="EMBL/GenBank/DDBJ databases">
        <authorList>
            <consortium name="Wellcome Sanger Institute Data Sharing"/>
        </authorList>
    </citation>
    <scope>NUCLEOTIDE SEQUENCE [LARGE SCALE GENOMIC DNA]</scope>
</reference>
<feature type="compositionally biased region" description="Basic and acidic residues" evidence="8">
    <location>
        <begin position="115"/>
        <end position="132"/>
    </location>
</feature>
<evidence type="ECO:0000256" key="7">
    <source>
        <dbReference type="RuleBase" id="RU000686"/>
    </source>
</evidence>
<evidence type="ECO:0000256" key="5">
    <source>
        <dbReference type="ARBA" id="ARBA00022737"/>
    </source>
</evidence>
<keyword evidence="10" id="KW-1185">Reference proteome</keyword>